<accession>A0A812MB15</accession>
<feature type="non-terminal residue" evidence="2">
    <location>
        <position position="1"/>
    </location>
</feature>
<reference evidence="2" key="1">
    <citation type="submission" date="2021-02" db="EMBL/GenBank/DDBJ databases">
        <authorList>
            <person name="Dougan E. K."/>
            <person name="Rhodes N."/>
            <person name="Thang M."/>
            <person name="Chan C."/>
        </authorList>
    </citation>
    <scope>NUCLEOTIDE SEQUENCE</scope>
</reference>
<evidence type="ECO:0000313" key="3">
    <source>
        <dbReference type="Proteomes" id="UP000649617"/>
    </source>
</evidence>
<evidence type="ECO:0000256" key="1">
    <source>
        <dbReference type="SAM" id="Phobius"/>
    </source>
</evidence>
<organism evidence="2 3">
    <name type="scientific">Symbiodinium pilosum</name>
    <name type="common">Dinoflagellate</name>
    <dbReference type="NCBI Taxonomy" id="2952"/>
    <lineage>
        <taxon>Eukaryota</taxon>
        <taxon>Sar</taxon>
        <taxon>Alveolata</taxon>
        <taxon>Dinophyceae</taxon>
        <taxon>Suessiales</taxon>
        <taxon>Symbiodiniaceae</taxon>
        <taxon>Symbiodinium</taxon>
    </lineage>
</organism>
<protein>
    <submittedName>
        <fullName evidence="2">Pmp10 protein</fullName>
    </submittedName>
</protein>
<keyword evidence="1" id="KW-0812">Transmembrane</keyword>
<feature type="transmembrane region" description="Helical" evidence="1">
    <location>
        <begin position="768"/>
        <end position="788"/>
    </location>
</feature>
<name>A0A812MB15_SYMPI</name>
<keyword evidence="1" id="KW-0472">Membrane</keyword>
<feature type="transmembrane region" description="Helical" evidence="1">
    <location>
        <begin position="686"/>
        <end position="705"/>
    </location>
</feature>
<sequence length="818" mass="87057">ADRHIIDASCHGLQGAPGSHIMSFGGIAFENNDTVTIHGPLNVTMGPGVRSLKHSALWSAGDLRITAEKGIAMQFKDIVSASRGAAAQAARNLWVEGLGTMLFENLHSGGSGGALSSDGHCVYANVAHLLFRNCSAEHPGGAIFGSSCVELNSSEVDSAIRFQGCKSIWRGGAVASRGQIRLTGRGTHVYEQCRSESAGGAVGTFKDVVVELQSPGSVVFSDCHASASAWGRLTGGGGAVCSYRNIRILRGYLHFSSCSSETHRGNAMLASAGIISIGDDAQVVLEGMENTAGSAMSARVVSLPPESNVLPSDVFAKKEVLASRGLYRRDRDKAACPAGSRFKIGSDGSPISGKCKMCPRGTASLAPSFFQIQHQVMIPTAGMKLVLVHYSSPNTLKSVGISIFSSSDGLQANTSATDPRSLGITRGLPDDSWILKQPPVVLSHSGKLAMTLQGDMLQSSDGGRLAVPFQNYAADQALAIVKPGEAVNWANVSDSEMFRIDKHGIISPLHAPFVAIGVDRDVIFSYAPSDPYEACVSCLDLAEQLADKLLSTRARTRRHARAAIYVLPQQATCPLVAGFAPMAMSRPPVVFDVLKVMVTGLVGSLAPWITDVFLSFVTINCRSLSAVQHTPGYLQLRNDAYTSASALYQFLFAADFLPSAEPGLGVWSFDCWGLSDGPIDLYADIGLSWAVPVALLLMSWCWFGIRSWCMCLVVWGNVFIPPLCGAAAKFMPCFTTQEGGQRILMYEAAFSTTCASSFAESAALQRTCLLVGTTALLLLIGPVLWLSLTVRSPTDKEGDEDDKAVAFLVAGYEPRYRW</sequence>
<dbReference type="EMBL" id="CAJNIZ010007700">
    <property type="protein sequence ID" value="CAE7260546.1"/>
    <property type="molecule type" value="Genomic_DNA"/>
</dbReference>
<gene>
    <name evidence="2" type="primary">pmp10</name>
    <name evidence="2" type="ORF">SPIL2461_LOCUS5454</name>
</gene>
<dbReference type="AlphaFoldDB" id="A0A812MB15"/>
<comment type="caution">
    <text evidence="2">The sequence shown here is derived from an EMBL/GenBank/DDBJ whole genome shotgun (WGS) entry which is preliminary data.</text>
</comment>
<keyword evidence="1" id="KW-1133">Transmembrane helix</keyword>
<proteinExistence type="predicted"/>
<evidence type="ECO:0000313" key="2">
    <source>
        <dbReference type="EMBL" id="CAE7260546.1"/>
    </source>
</evidence>
<dbReference type="Proteomes" id="UP000649617">
    <property type="component" value="Unassembled WGS sequence"/>
</dbReference>
<keyword evidence="3" id="KW-1185">Reference proteome</keyword>